<dbReference type="Gene3D" id="3.40.50.360">
    <property type="match status" value="1"/>
</dbReference>
<dbReference type="SUPFAM" id="SSF52218">
    <property type="entry name" value="Flavoproteins"/>
    <property type="match status" value="1"/>
</dbReference>
<name>A0A7X8THN8_9MICC</name>
<dbReference type="EMBL" id="JABAHY010000001">
    <property type="protein sequence ID" value="NLS08915.1"/>
    <property type="molecule type" value="Genomic_DNA"/>
</dbReference>
<gene>
    <name evidence="2" type="ORF">HGQ17_02640</name>
</gene>
<proteinExistence type="predicted"/>
<dbReference type="PANTHER" id="PTHR30543">
    <property type="entry name" value="CHROMATE REDUCTASE"/>
    <property type="match status" value="1"/>
</dbReference>
<dbReference type="GO" id="GO:0016491">
    <property type="term" value="F:oxidoreductase activity"/>
    <property type="evidence" value="ECO:0007669"/>
    <property type="project" value="InterPro"/>
</dbReference>
<evidence type="ECO:0000259" key="1">
    <source>
        <dbReference type="Pfam" id="PF03358"/>
    </source>
</evidence>
<evidence type="ECO:0000313" key="3">
    <source>
        <dbReference type="Proteomes" id="UP000523139"/>
    </source>
</evidence>
<dbReference type="InterPro" id="IPR029039">
    <property type="entry name" value="Flavoprotein-like_sf"/>
</dbReference>
<reference evidence="2 3" key="1">
    <citation type="submission" date="2020-04" db="EMBL/GenBank/DDBJ databases">
        <title>Nesterenkonia sp. nov., isolated from marine sediment.</title>
        <authorList>
            <person name="Zhang G."/>
        </authorList>
    </citation>
    <scope>NUCLEOTIDE SEQUENCE [LARGE SCALE GENOMIC DNA]</scope>
    <source>
        <strain evidence="2 3">MY13</strain>
    </source>
</reference>
<sequence>MVKIGYIVGSLAPDSINRKLAKVIVAQAPERAELIEISIAELPLYDRHLDEDFPEVMTKFKQEVEAVDGLLLVTPEHNQSFPAPVKNAIDILSRGGSFQLAGLRLGIVGASPGRFGTINSQSQLRQSLPPLGVKLMGTPVVAETVRENTFNEDGTAAEGTTKRAKDYIEAFTTFVETTP</sequence>
<dbReference type="InterPro" id="IPR050712">
    <property type="entry name" value="NAD(P)H-dep_reductase"/>
</dbReference>
<accession>A0A7X8THN8</accession>
<dbReference type="RefSeq" id="WP_168886387.1">
    <property type="nucleotide sequence ID" value="NZ_JABAHY010000001.1"/>
</dbReference>
<dbReference type="Proteomes" id="UP000523139">
    <property type="component" value="Unassembled WGS sequence"/>
</dbReference>
<dbReference type="AlphaFoldDB" id="A0A7X8THN8"/>
<comment type="caution">
    <text evidence="2">The sequence shown here is derived from an EMBL/GenBank/DDBJ whole genome shotgun (WGS) entry which is preliminary data.</text>
</comment>
<dbReference type="Pfam" id="PF03358">
    <property type="entry name" value="FMN_red"/>
    <property type="match status" value="1"/>
</dbReference>
<keyword evidence="3" id="KW-1185">Reference proteome</keyword>
<organism evidence="2 3">
    <name type="scientific">Nesterenkonia sedimenti</name>
    <dbReference type="NCBI Taxonomy" id="1463632"/>
    <lineage>
        <taxon>Bacteria</taxon>
        <taxon>Bacillati</taxon>
        <taxon>Actinomycetota</taxon>
        <taxon>Actinomycetes</taxon>
        <taxon>Micrococcales</taxon>
        <taxon>Micrococcaceae</taxon>
        <taxon>Nesterenkonia</taxon>
    </lineage>
</organism>
<dbReference type="GO" id="GO:0005829">
    <property type="term" value="C:cytosol"/>
    <property type="evidence" value="ECO:0007669"/>
    <property type="project" value="TreeGrafter"/>
</dbReference>
<dbReference type="GO" id="GO:0010181">
    <property type="term" value="F:FMN binding"/>
    <property type="evidence" value="ECO:0007669"/>
    <property type="project" value="TreeGrafter"/>
</dbReference>
<dbReference type="PANTHER" id="PTHR30543:SF21">
    <property type="entry name" value="NAD(P)H-DEPENDENT FMN REDUCTASE LOT6"/>
    <property type="match status" value="1"/>
</dbReference>
<feature type="domain" description="NADPH-dependent FMN reductase-like" evidence="1">
    <location>
        <begin position="2"/>
        <end position="142"/>
    </location>
</feature>
<evidence type="ECO:0000313" key="2">
    <source>
        <dbReference type="EMBL" id="NLS08915.1"/>
    </source>
</evidence>
<dbReference type="InterPro" id="IPR005025">
    <property type="entry name" value="FMN_Rdtase-like_dom"/>
</dbReference>
<protein>
    <submittedName>
        <fullName evidence="2">NAD(P)H-dependent oxidoreductase</fullName>
    </submittedName>
</protein>